<dbReference type="AlphaFoldDB" id="I0YTC8"/>
<keyword evidence="1 3" id="KW-0932">Cytokinin signaling pathway</keyword>
<dbReference type="InterPro" id="IPR008207">
    <property type="entry name" value="Sig_transdc_His_kin_Hpt_dom"/>
</dbReference>
<dbReference type="RefSeq" id="XP_005646191.1">
    <property type="nucleotide sequence ID" value="XM_005646134.1"/>
</dbReference>
<comment type="caution">
    <text evidence="5">The sequence shown here is derived from an EMBL/GenBank/DDBJ whole genome shotgun (WGS) entry which is preliminary data.</text>
</comment>
<dbReference type="STRING" id="574566.I0YTC8"/>
<comment type="subcellular location">
    <subcellularLocation>
        <location evidence="3">Cytoplasm</location>
        <location evidence="3">Cytosol</location>
    </subcellularLocation>
    <subcellularLocation>
        <location evidence="3">Nucleus</location>
    </subcellularLocation>
</comment>
<evidence type="ECO:0000256" key="1">
    <source>
        <dbReference type="ARBA" id="ARBA00022864"/>
    </source>
</evidence>
<dbReference type="PANTHER" id="PTHR28242">
    <property type="entry name" value="PHOSPHORELAY INTERMEDIATE PROTEIN YPD1"/>
    <property type="match status" value="1"/>
</dbReference>
<evidence type="ECO:0000313" key="5">
    <source>
        <dbReference type="EMBL" id="EIE21647.1"/>
    </source>
</evidence>
<dbReference type="SUPFAM" id="SSF47226">
    <property type="entry name" value="Histidine-containing phosphotransfer domain, HPT domain"/>
    <property type="match status" value="1"/>
</dbReference>
<dbReference type="OrthoDB" id="1673781at2759"/>
<proteinExistence type="predicted"/>
<dbReference type="InterPro" id="IPR045871">
    <property type="entry name" value="AHP1-5/YPD1"/>
</dbReference>
<evidence type="ECO:0000256" key="3">
    <source>
        <dbReference type="RuleBase" id="RU369004"/>
    </source>
</evidence>
<dbReference type="GO" id="GO:0005829">
    <property type="term" value="C:cytosol"/>
    <property type="evidence" value="ECO:0007669"/>
    <property type="project" value="UniProtKB-SubCell"/>
</dbReference>
<comment type="domain">
    <text evidence="3">Histidine-containing phosphotransfer domain (HPt) contains an active histidine that mediates the phosphotransfer.</text>
</comment>
<dbReference type="GO" id="GO:0005634">
    <property type="term" value="C:nucleus"/>
    <property type="evidence" value="ECO:0007669"/>
    <property type="project" value="UniProtKB-SubCell"/>
</dbReference>
<dbReference type="GeneID" id="17039631"/>
<dbReference type="GO" id="GO:0043424">
    <property type="term" value="F:protein histidine kinase binding"/>
    <property type="evidence" value="ECO:0007669"/>
    <property type="project" value="UniProtKB-UniRule"/>
</dbReference>
<feature type="modified residue" description="Phosphohistidine" evidence="2">
    <location>
        <position position="47"/>
    </location>
</feature>
<dbReference type="Pfam" id="PF01627">
    <property type="entry name" value="Hpt"/>
    <property type="match status" value="1"/>
</dbReference>
<sequence length="116" mass="12907">LQDDSNPDFVAEVVELYFEDSAGKLEKLDAKLAAPVPDFNEVDQLVHQFKGSSASFGAQGLATLCVQLRDGCMRGDRQGCQQLLQEVKRNFNTLKGRLEIFMQLETQRKLLLSGGM</sequence>
<protein>
    <recommendedName>
        <fullName evidence="3">Histidine-containing phosphotransfer protein</fullName>
    </recommendedName>
</protein>
<dbReference type="InterPro" id="IPR036641">
    <property type="entry name" value="HPT_dom_sf"/>
</dbReference>
<keyword evidence="3" id="KW-0902">Two-component regulatory system</keyword>
<evidence type="ECO:0000313" key="6">
    <source>
        <dbReference type="Proteomes" id="UP000007264"/>
    </source>
</evidence>
<evidence type="ECO:0000256" key="2">
    <source>
        <dbReference type="PROSITE-ProRule" id="PRU00110"/>
    </source>
</evidence>
<dbReference type="KEGG" id="csl:COCSUDRAFT_17569"/>
<comment type="function">
    <text evidence="3">Functions as a two-component phosphorelay mediators between cytokinin sensor histidine kinases and response regulators (B-type ARRs). Plays an important role in propagating cytokinin signal transduction.</text>
</comment>
<dbReference type="EMBL" id="AGSI01000012">
    <property type="protein sequence ID" value="EIE21647.1"/>
    <property type="molecule type" value="Genomic_DNA"/>
</dbReference>
<dbReference type="GO" id="GO:0009736">
    <property type="term" value="P:cytokinin-activated signaling pathway"/>
    <property type="evidence" value="ECO:0007669"/>
    <property type="project" value="UniProtKB-KW"/>
</dbReference>
<organism evidence="5 6">
    <name type="scientific">Coccomyxa subellipsoidea (strain C-169)</name>
    <name type="common">Green microalga</name>
    <dbReference type="NCBI Taxonomy" id="574566"/>
    <lineage>
        <taxon>Eukaryota</taxon>
        <taxon>Viridiplantae</taxon>
        <taxon>Chlorophyta</taxon>
        <taxon>core chlorophytes</taxon>
        <taxon>Trebouxiophyceae</taxon>
        <taxon>Trebouxiophyceae incertae sedis</taxon>
        <taxon>Coccomyxaceae</taxon>
        <taxon>Coccomyxa</taxon>
        <taxon>Coccomyxa subellipsoidea</taxon>
    </lineage>
</organism>
<keyword evidence="6" id="KW-1185">Reference proteome</keyword>
<evidence type="ECO:0000259" key="4">
    <source>
        <dbReference type="PROSITE" id="PS50894"/>
    </source>
</evidence>
<dbReference type="PROSITE" id="PS50894">
    <property type="entry name" value="HPT"/>
    <property type="match status" value="1"/>
</dbReference>
<feature type="domain" description="HPt" evidence="4">
    <location>
        <begin position="6"/>
        <end position="101"/>
    </location>
</feature>
<accession>I0YTC8</accession>
<dbReference type="PANTHER" id="PTHR28242:SF52">
    <property type="entry name" value="PHOSPHORELAY INTERMEDIATE PROTEIN YPD1"/>
    <property type="match status" value="1"/>
</dbReference>
<dbReference type="Proteomes" id="UP000007264">
    <property type="component" value="Unassembled WGS sequence"/>
</dbReference>
<dbReference type="Gene3D" id="1.20.120.160">
    <property type="entry name" value="HPT domain"/>
    <property type="match status" value="1"/>
</dbReference>
<dbReference type="CDD" id="cd00088">
    <property type="entry name" value="HPT"/>
    <property type="match status" value="1"/>
</dbReference>
<reference evidence="5 6" key="1">
    <citation type="journal article" date="2012" name="Genome Biol.">
        <title>The genome of the polar eukaryotic microalga coccomyxa subellipsoidea reveals traits of cold adaptation.</title>
        <authorList>
            <person name="Blanc G."/>
            <person name="Agarkova I."/>
            <person name="Grimwood J."/>
            <person name="Kuo A."/>
            <person name="Brueggeman A."/>
            <person name="Dunigan D."/>
            <person name="Gurnon J."/>
            <person name="Ladunga I."/>
            <person name="Lindquist E."/>
            <person name="Lucas S."/>
            <person name="Pangilinan J."/>
            <person name="Proschold T."/>
            <person name="Salamov A."/>
            <person name="Schmutz J."/>
            <person name="Weeks D."/>
            <person name="Yamada T."/>
            <person name="Claverie J.M."/>
            <person name="Grigoriev I."/>
            <person name="Van Etten J."/>
            <person name="Lomsadze A."/>
            <person name="Borodovsky M."/>
        </authorList>
    </citation>
    <scope>NUCLEOTIDE SEQUENCE [LARGE SCALE GENOMIC DNA]</scope>
    <source>
        <strain evidence="5 6">C-169</strain>
    </source>
</reference>
<dbReference type="GO" id="GO:0009927">
    <property type="term" value="F:histidine phosphotransfer kinase activity"/>
    <property type="evidence" value="ECO:0007669"/>
    <property type="project" value="UniProtKB-UniRule"/>
</dbReference>
<dbReference type="eggNOG" id="KOG4747">
    <property type="taxonomic scope" value="Eukaryota"/>
</dbReference>
<keyword evidence="2" id="KW-0597">Phosphoprotein</keyword>
<dbReference type="GO" id="GO:0000160">
    <property type="term" value="P:phosphorelay signal transduction system"/>
    <property type="evidence" value="ECO:0007669"/>
    <property type="project" value="UniProtKB-UniRule"/>
</dbReference>
<gene>
    <name evidence="5" type="ORF">COCSUDRAFT_17569</name>
</gene>
<feature type="non-terminal residue" evidence="5">
    <location>
        <position position="1"/>
    </location>
</feature>
<name>I0YTC8_COCSC</name>